<keyword evidence="1" id="KW-1133">Transmembrane helix</keyword>
<name>A0A1E5GH22_9ENTE</name>
<evidence type="ECO:0000313" key="3">
    <source>
        <dbReference type="Proteomes" id="UP000094068"/>
    </source>
</evidence>
<dbReference type="Proteomes" id="UP000094068">
    <property type="component" value="Unassembled WGS sequence"/>
</dbReference>
<organism evidence="2 3">
    <name type="scientific">Enterococcus ureasiticus</name>
    <dbReference type="NCBI Taxonomy" id="903984"/>
    <lineage>
        <taxon>Bacteria</taxon>
        <taxon>Bacillati</taxon>
        <taxon>Bacillota</taxon>
        <taxon>Bacilli</taxon>
        <taxon>Lactobacillales</taxon>
        <taxon>Enterococcaceae</taxon>
        <taxon>Enterococcus</taxon>
    </lineage>
</organism>
<keyword evidence="3" id="KW-1185">Reference proteome</keyword>
<dbReference type="AlphaFoldDB" id="A0A1E5GH22"/>
<comment type="caution">
    <text evidence="2">The sequence shown here is derived from an EMBL/GenBank/DDBJ whole genome shotgun (WGS) entry which is preliminary data.</text>
</comment>
<keyword evidence="1" id="KW-0472">Membrane</keyword>
<feature type="transmembrane region" description="Helical" evidence="1">
    <location>
        <begin position="12"/>
        <end position="34"/>
    </location>
</feature>
<dbReference type="Pfam" id="PF16935">
    <property type="entry name" value="Hol_Tox"/>
    <property type="match status" value="1"/>
</dbReference>
<dbReference type="EMBL" id="MIJZ01000012">
    <property type="protein sequence ID" value="OEG12026.1"/>
    <property type="molecule type" value="Genomic_DNA"/>
</dbReference>
<accession>A0A1E5GH22</accession>
<evidence type="ECO:0000256" key="1">
    <source>
        <dbReference type="SAM" id="Phobius"/>
    </source>
</evidence>
<sequence length="39" mass="4350">MEGESLLSALETIKLILSFGMFTITLIKLIVALLKDKKK</sequence>
<protein>
    <submittedName>
        <fullName evidence="2">Putative holin-like toxin</fullName>
    </submittedName>
</protein>
<gene>
    <name evidence="2" type="ORF">BCR21_07250</name>
</gene>
<dbReference type="OrthoDB" id="2233819at2"/>
<reference evidence="3" key="1">
    <citation type="submission" date="2016-09" db="EMBL/GenBank/DDBJ databases">
        <authorList>
            <person name="Gulvik C.A."/>
        </authorList>
    </citation>
    <scope>NUCLEOTIDE SEQUENCE [LARGE SCALE GENOMIC DNA]</scope>
    <source>
        <strain evidence="3">DSM 23328</strain>
    </source>
</reference>
<keyword evidence="1" id="KW-0812">Transmembrane</keyword>
<evidence type="ECO:0000313" key="2">
    <source>
        <dbReference type="EMBL" id="OEG12026.1"/>
    </source>
</evidence>
<dbReference type="InterPro" id="IPR031616">
    <property type="entry name" value="BsrE-like"/>
</dbReference>
<proteinExistence type="predicted"/>